<dbReference type="GO" id="GO:0008168">
    <property type="term" value="F:methyltransferase activity"/>
    <property type="evidence" value="ECO:0007669"/>
    <property type="project" value="UniProtKB-KW"/>
</dbReference>
<dbReference type="CDD" id="cd02440">
    <property type="entry name" value="AdoMet_MTases"/>
    <property type="match status" value="1"/>
</dbReference>
<dbReference type="InterPro" id="IPR029063">
    <property type="entry name" value="SAM-dependent_MTases_sf"/>
</dbReference>
<evidence type="ECO:0000313" key="3">
    <source>
        <dbReference type="Proteomes" id="UP000640509"/>
    </source>
</evidence>
<dbReference type="EMBL" id="BMIV01000008">
    <property type="protein sequence ID" value="GGF71435.1"/>
    <property type="molecule type" value="Genomic_DNA"/>
</dbReference>
<dbReference type="Proteomes" id="UP000640509">
    <property type="component" value="Unassembled WGS sequence"/>
</dbReference>
<evidence type="ECO:0000259" key="1">
    <source>
        <dbReference type="Pfam" id="PF08241"/>
    </source>
</evidence>
<comment type="caution">
    <text evidence="2">The sequence shown here is derived from an EMBL/GenBank/DDBJ whole genome shotgun (WGS) entry which is preliminary data.</text>
</comment>
<keyword evidence="3" id="KW-1185">Reference proteome</keyword>
<dbReference type="PANTHER" id="PTHR45036">
    <property type="entry name" value="METHYLTRANSFERASE LIKE 7B"/>
    <property type="match status" value="1"/>
</dbReference>
<proteinExistence type="predicted"/>
<dbReference type="GO" id="GO:0032259">
    <property type="term" value="P:methylation"/>
    <property type="evidence" value="ECO:0007669"/>
    <property type="project" value="UniProtKB-KW"/>
</dbReference>
<gene>
    <name evidence="2" type="primary">PmtA</name>
    <name evidence="2" type="ORF">GCM10011402_25000</name>
</gene>
<dbReference type="Pfam" id="PF08241">
    <property type="entry name" value="Methyltransf_11"/>
    <property type="match status" value="1"/>
</dbReference>
<reference evidence="3" key="1">
    <citation type="journal article" date="2019" name="Int. J. Syst. Evol. Microbiol.">
        <title>The Global Catalogue of Microorganisms (GCM) 10K type strain sequencing project: providing services to taxonomists for standard genome sequencing and annotation.</title>
        <authorList>
            <consortium name="The Broad Institute Genomics Platform"/>
            <consortium name="The Broad Institute Genome Sequencing Center for Infectious Disease"/>
            <person name="Wu L."/>
            <person name="Ma J."/>
        </authorList>
    </citation>
    <scope>NUCLEOTIDE SEQUENCE [LARGE SCALE GENOMIC DNA]</scope>
    <source>
        <strain evidence="3">CGMCC 1.15419</strain>
    </source>
</reference>
<keyword evidence="2" id="KW-0489">Methyltransferase</keyword>
<evidence type="ECO:0000313" key="2">
    <source>
        <dbReference type="EMBL" id="GGF71435.1"/>
    </source>
</evidence>
<name>A0ABQ1VKD7_9RHOB</name>
<dbReference type="SUPFAM" id="SSF53335">
    <property type="entry name" value="S-adenosyl-L-methionine-dependent methyltransferases"/>
    <property type="match status" value="1"/>
</dbReference>
<feature type="domain" description="Methyltransferase type 11" evidence="1">
    <location>
        <begin position="44"/>
        <end position="140"/>
    </location>
</feature>
<keyword evidence="2" id="KW-0808">Transferase</keyword>
<dbReference type="RefSeq" id="WP_188715353.1">
    <property type="nucleotide sequence ID" value="NZ_BMIV01000008.1"/>
</dbReference>
<protein>
    <submittedName>
        <fullName evidence="2">SAM-dependent methyltransferase</fullName>
    </submittedName>
</protein>
<organism evidence="2 3">
    <name type="scientific">Paracoccus acridae</name>
    <dbReference type="NCBI Taxonomy" id="1795310"/>
    <lineage>
        <taxon>Bacteria</taxon>
        <taxon>Pseudomonadati</taxon>
        <taxon>Pseudomonadota</taxon>
        <taxon>Alphaproteobacteria</taxon>
        <taxon>Rhodobacterales</taxon>
        <taxon>Paracoccaceae</taxon>
        <taxon>Paracoccus</taxon>
    </lineage>
</organism>
<dbReference type="PANTHER" id="PTHR45036:SF1">
    <property type="entry name" value="METHYLTRANSFERASE LIKE 7A"/>
    <property type="match status" value="1"/>
</dbReference>
<dbReference type="InterPro" id="IPR013216">
    <property type="entry name" value="Methyltransf_11"/>
</dbReference>
<sequence>MELQAVERSYARWAPIYDRTFGAVTNAGRHRATALLSEMGGSVLEIGVGTGLALRHYGPKVKVTGVDYSAEMLEKARAKVDAENLANVAALYRMDARELAFPDNSFDHVAAMHVISVVPDPEKVMSEIARVVRPGGSVVIVNHFARTSGAIALAERIAAPLADLLGWHSDFDRSRVLGEASLTLMEERTLPPLGMMTLMRLVKNG</sequence>
<dbReference type="Gene3D" id="3.40.50.150">
    <property type="entry name" value="Vaccinia Virus protein VP39"/>
    <property type="match status" value="1"/>
</dbReference>
<accession>A0ABQ1VKD7</accession>
<dbReference type="InterPro" id="IPR052356">
    <property type="entry name" value="Thiol_S-MT"/>
</dbReference>